<name>A0A9N8HZF1_9STRA</name>
<dbReference type="Proteomes" id="UP001153069">
    <property type="component" value="Unassembled WGS sequence"/>
</dbReference>
<dbReference type="EMBL" id="CAICTM010002886">
    <property type="protein sequence ID" value="CAB9530455.1"/>
    <property type="molecule type" value="Genomic_DNA"/>
</dbReference>
<reference evidence="3" key="1">
    <citation type="submission" date="2020-06" db="EMBL/GenBank/DDBJ databases">
        <authorList>
            <consortium name="Plant Systems Biology data submission"/>
        </authorList>
    </citation>
    <scope>NUCLEOTIDE SEQUENCE</scope>
    <source>
        <strain evidence="3">D6</strain>
    </source>
</reference>
<feature type="region of interest" description="Disordered" evidence="2">
    <location>
        <begin position="478"/>
        <end position="497"/>
    </location>
</feature>
<accession>A0A9N8HZF1</accession>
<keyword evidence="4" id="KW-1185">Reference proteome</keyword>
<feature type="compositionally biased region" description="Basic and acidic residues" evidence="2">
    <location>
        <begin position="551"/>
        <end position="566"/>
    </location>
</feature>
<feature type="region of interest" description="Disordered" evidence="2">
    <location>
        <begin position="296"/>
        <end position="428"/>
    </location>
</feature>
<feature type="compositionally biased region" description="Basic and acidic residues" evidence="2">
    <location>
        <begin position="396"/>
        <end position="408"/>
    </location>
</feature>
<evidence type="ECO:0000313" key="3">
    <source>
        <dbReference type="EMBL" id="CAB9530455.1"/>
    </source>
</evidence>
<feature type="region of interest" description="Disordered" evidence="2">
    <location>
        <begin position="530"/>
        <end position="566"/>
    </location>
</feature>
<feature type="compositionally biased region" description="Acidic residues" evidence="2">
    <location>
        <begin position="319"/>
        <end position="338"/>
    </location>
</feature>
<feature type="compositionally biased region" description="Basic and acidic residues" evidence="2">
    <location>
        <begin position="306"/>
        <end position="318"/>
    </location>
</feature>
<feature type="compositionally biased region" description="Polar residues" evidence="2">
    <location>
        <begin position="530"/>
        <end position="542"/>
    </location>
</feature>
<comment type="caution">
    <text evidence="3">The sequence shown here is derived from an EMBL/GenBank/DDBJ whole genome shotgun (WGS) entry which is preliminary data.</text>
</comment>
<feature type="region of interest" description="Disordered" evidence="2">
    <location>
        <begin position="157"/>
        <end position="176"/>
    </location>
</feature>
<evidence type="ECO:0000256" key="1">
    <source>
        <dbReference type="SAM" id="Coils"/>
    </source>
</evidence>
<protein>
    <submittedName>
        <fullName evidence="3">Uncharacterized protein</fullName>
    </submittedName>
</protein>
<feature type="coiled-coil region" evidence="1">
    <location>
        <begin position="129"/>
        <end position="156"/>
    </location>
</feature>
<dbReference type="AlphaFoldDB" id="A0A9N8HZF1"/>
<feature type="compositionally biased region" description="Basic and acidic residues" evidence="2">
    <location>
        <begin position="375"/>
        <end position="388"/>
    </location>
</feature>
<organism evidence="3 4">
    <name type="scientific">Seminavis robusta</name>
    <dbReference type="NCBI Taxonomy" id="568900"/>
    <lineage>
        <taxon>Eukaryota</taxon>
        <taxon>Sar</taxon>
        <taxon>Stramenopiles</taxon>
        <taxon>Ochrophyta</taxon>
        <taxon>Bacillariophyta</taxon>
        <taxon>Bacillariophyceae</taxon>
        <taxon>Bacillariophycidae</taxon>
        <taxon>Naviculales</taxon>
        <taxon>Naviculaceae</taxon>
        <taxon>Seminavis</taxon>
    </lineage>
</organism>
<feature type="region of interest" description="Disordered" evidence="2">
    <location>
        <begin position="85"/>
        <end position="120"/>
    </location>
</feature>
<sequence>METCRLRACEALVECLANNGNRNITLPERSELQEAMSVPAHLVYIYGLVVTVAEESPPVYTPAQESLFTSLQKLYSLQVIEQQLKEEKSNDSHDDDDDVPPPPTSPPKSRAFQLSPSLKPTDADLQRIHEEVETMMADLETQAQVAEDELRVLAEAETNKTSNKSSDRHQHPKKTPTKITTMAKHIREESMTPRTCETLEQVLAQIQPQSSEEDNNNNNHGWVTVTKKPTKPILHLSRSSSTPTKSKARVSFVAGDCFVEMENQRPVVPPAKAAPAPETMVKTKTDQGAETVVNIKPEDDEASFVEEPKVEVTLVEEKKEEEEDQQPIEPIVEVDEEEHNEKQRIDVNEDDKEEQQREGEEEARQQTDDVEDEEIQKVEGAEEAKQQSEIDDQEEQQQRDSVEVEHTTPKQLEMEVEMETEPVQPPVVKQSVSELSGVAEEVLDSKDESDNNKILNLLEQLQDRVGQLEEALAMSERHFQTQKEEHARELFKEREQAEERQQALQLRLYISETKLKTYEDALAEHVKAVASNTATGPVSSSPDRAPGTLHPVEESPGKRPWESSKE</sequence>
<evidence type="ECO:0000313" key="4">
    <source>
        <dbReference type="Proteomes" id="UP001153069"/>
    </source>
</evidence>
<dbReference type="OrthoDB" id="49649at2759"/>
<gene>
    <name evidence="3" type="ORF">SEMRO_2888_G339460.1</name>
</gene>
<keyword evidence="1" id="KW-0175">Coiled coil</keyword>
<evidence type="ECO:0000256" key="2">
    <source>
        <dbReference type="SAM" id="MobiDB-lite"/>
    </source>
</evidence>
<feature type="compositionally biased region" description="Basic and acidic residues" evidence="2">
    <location>
        <begin position="354"/>
        <end position="367"/>
    </location>
</feature>
<proteinExistence type="predicted"/>